<keyword evidence="9" id="KW-0503">Monooxygenase</keyword>
<evidence type="ECO:0000256" key="17">
    <source>
        <dbReference type="SAM" id="SignalP"/>
    </source>
</evidence>
<dbReference type="Pfam" id="PF00734">
    <property type="entry name" value="CBM_1"/>
    <property type="match status" value="2"/>
</dbReference>
<proteinExistence type="inferred from homology"/>
<dbReference type="VEuPathDB" id="FungiDB:HMPREF1541_01731"/>
<evidence type="ECO:0000256" key="8">
    <source>
        <dbReference type="ARBA" id="ARBA00023008"/>
    </source>
</evidence>
<dbReference type="InParanoid" id="W2S3Q1"/>
<dbReference type="InterPro" id="IPR049892">
    <property type="entry name" value="AA9"/>
</dbReference>
<evidence type="ECO:0000256" key="1">
    <source>
        <dbReference type="ARBA" id="ARBA00001973"/>
    </source>
</evidence>
<keyword evidence="10 15" id="KW-1015">Disulfide bond</keyword>
<sequence>MRITQLFVLASVSALAYSHATIQAAWINGVDQGQGDSRNGYIRFPPNNSPVLEVTSSDMTCNKNSGPVAKTLQVKAGDKFEFEWRHQSRTAGDQIIDPSHKGPILVYIANTDQGAAGRGWVKLYEDGYNGQWAVERLRANGGRHGITIPDIAPGKYLLRAEIIALHEAFSAKGAQFYMECVQIEVTSSGSKTLPAGVSLPGAYSANDPGILFNLYNGFQSYTIPGPPVWDGASGPPQSSVAASSASTKISSASQVPTSSTSQPTTLQTRLSTSSTAHTLTSHATTTPAQSTTAPAQPTTPPATGVKAGYIYEQCAGNNWTGPKGCYEGLVCTEFNPWYSQCLPGQGPRPASIWEQCGGQDWPGAKTCHPGLVCNVLNPWYSQCIRP</sequence>
<dbReference type="EC" id="1.14.99.56" evidence="15"/>
<keyword evidence="8" id="KW-0186">Copper</keyword>
<evidence type="ECO:0000256" key="4">
    <source>
        <dbReference type="ARBA" id="ARBA00022723"/>
    </source>
</evidence>
<evidence type="ECO:0000256" key="5">
    <source>
        <dbReference type="ARBA" id="ARBA00022729"/>
    </source>
</evidence>
<evidence type="ECO:0000256" key="2">
    <source>
        <dbReference type="ARBA" id="ARBA00004613"/>
    </source>
</evidence>
<keyword evidence="6 15" id="KW-0136">Cellulose degradation</keyword>
<evidence type="ECO:0000256" key="10">
    <source>
        <dbReference type="ARBA" id="ARBA00023157"/>
    </source>
</evidence>
<keyword evidence="5 17" id="KW-0732">Signal</keyword>
<evidence type="ECO:0000313" key="19">
    <source>
        <dbReference type="EMBL" id="ETN42574.1"/>
    </source>
</evidence>
<dbReference type="CDD" id="cd21175">
    <property type="entry name" value="LPMO_AA9"/>
    <property type="match status" value="1"/>
</dbReference>
<evidence type="ECO:0000256" key="15">
    <source>
        <dbReference type="RuleBase" id="RU368122"/>
    </source>
</evidence>
<evidence type="ECO:0000256" key="12">
    <source>
        <dbReference type="ARBA" id="ARBA00023326"/>
    </source>
</evidence>
<dbReference type="InterPro" id="IPR005103">
    <property type="entry name" value="AA9_LPMO"/>
</dbReference>
<keyword evidence="7" id="KW-0560">Oxidoreductase</keyword>
<dbReference type="GO" id="GO:0008810">
    <property type="term" value="F:cellulase activity"/>
    <property type="evidence" value="ECO:0007669"/>
    <property type="project" value="UniProtKB-UniRule"/>
</dbReference>
<evidence type="ECO:0000256" key="16">
    <source>
        <dbReference type="SAM" id="MobiDB-lite"/>
    </source>
</evidence>
<dbReference type="Pfam" id="PF03443">
    <property type="entry name" value="AA9"/>
    <property type="match status" value="1"/>
</dbReference>
<keyword evidence="3 15" id="KW-0964">Secreted</keyword>
<feature type="compositionally biased region" description="Low complexity" evidence="16">
    <location>
        <begin position="232"/>
        <end position="296"/>
    </location>
</feature>
<comment type="cofactor">
    <cofactor evidence="1">
        <name>Cu(2+)</name>
        <dbReference type="ChEBI" id="CHEBI:29036"/>
    </cofactor>
</comment>
<keyword evidence="20" id="KW-1185">Reference proteome</keyword>
<dbReference type="EMBL" id="KB822718">
    <property type="protein sequence ID" value="ETN42574.1"/>
    <property type="molecule type" value="Genomic_DNA"/>
</dbReference>
<dbReference type="Proteomes" id="UP000030752">
    <property type="component" value="Unassembled WGS sequence"/>
</dbReference>
<feature type="signal peptide" evidence="17">
    <location>
        <begin position="1"/>
        <end position="18"/>
    </location>
</feature>
<comment type="function">
    <text evidence="15">Lytic polysaccharide monooxygenase (LMPO) that depolymerizes crystalline and amorphous polysaccharides via the oxidation of scissile alpha- or beta-(1-4)-glycosidic bonds, yielding C1 and/or C4 oxidation products. Catalysis by LPMOs requires the reduction of the active-site copper from Cu(II) to Cu(I) by a reducing agent and H(2)O(2) or O(2) as a cosubstrate.</text>
</comment>
<feature type="domain" description="CBM1" evidence="18">
    <location>
        <begin position="348"/>
        <end position="384"/>
    </location>
</feature>
<dbReference type="SMART" id="SM00236">
    <property type="entry name" value="fCBD"/>
    <property type="match status" value="2"/>
</dbReference>
<comment type="similarity">
    <text evidence="13">Belongs to the polysaccharide monooxygenase AA9 family.</text>
</comment>
<dbReference type="InterPro" id="IPR000254">
    <property type="entry name" value="CBD"/>
</dbReference>
<name>W2S3Q1_CYPE1</name>
<feature type="domain" description="CBM1" evidence="18">
    <location>
        <begin position="306"/>
        <end position="342"/>
    </location>
</feature>
<dbReference type="PROSITE" id="PS00562">
    <property type="entry name" value="CBM1_1"/>
    <property type="match status" value="1"/>
</dbReference>
<dbReference type="PROSITE" id="PS51164">
    <property type="entry name" value="CBM1_2"/>
    <property type="match status" value="2"/>
</dbReference>
<dbReference type="PANTHER" id="PTHR33353:SF17">
    <property type="entry name" value="ENDO-BETA-1,4-GLUCANASE D"/>
    <property type="match status" value="1"/>
</dbReference>
<protein>
    <recommendedName>
        <fullName evidence="15">AA9 family lytic polysaccharide monooxygenase</fullName>
        <ecNumber evidence="15">1.14.99.56</ecNumber>
    </recommendedName>
    <alternativeName>
        <fullName evidence="15">Endo-beta-1,4-glucanase</fullName>
    </alternativeName>
    <alternativeName>
        <fullName evidence="15">Glycosyl hydrolase 61 family protein</fullName>
    </alternativeName>
</protein>
<dbReference type="HOGENOM" id="CLU_031730_0_0_1"/>
<feature type="chain" id="PRO_5004824070" description="AA9 family lytic polysaccharide monooxygenase" evidence="17">
    <location>
        <begin position="19"/>
        <end position="386"/>
    </location>
</feature>
<reference evidence="19 20" key="1">
    <citation type="submission" date="2013-03" db="EMBL/GenBank/DDBJ databases">
        <title>The Genome Sequence of Phialophora europaea CBS 101466.</title>
        <authorList>
            <consortium name="The Broad Institute Genomics Platform"/>
            <person name="Cuomo C."/>
            <person name="de Hoog S."/>
            <person name="Gorbushina A."/>
            <person name="Walker B."/>
            <person name="Young S.K."/>
            <person name="Zeng Q."/>
            <person name="Gargeya S."/>
            <person name="Fitzgerald M."/>
            <person name="Haas B."/>
            <person name="Abouelleil A."/>
            <person name="Allen A.W."/>
            <person name="Alvarado L."/>
            <person name="Arachchi H.M."/>
            <person name="Berlin A.M."/>
            <person name="Chapman S.B."/>
            <person name="Gainer-Dewar J."/>
            <person name="Goldberg J."/>
            <person name="Griggs A."/>
            <person name="Gujja S."/>
            <person name="Hansen M."/>
            <person name="Howarth C."/>
            <person name="Imamovic A."/>
            <person name="Ireland A."/>
            <person name="Larimer J."/>
            <person name="McCowan C."/>
            <person name="Murphy C."/>
            <person name="Pearson M."/>
            <person name="Poon T.W."/>
            <person name="Priest M."/>
            <person name="Roberts A."/>
            <person name="Saif S."/>
            <person name="Shea T."/>
            <person name="Sisk P."/>
            <person name="Sykes S."/>
            <person name="Wortman J."/>
            <person name="Nusbaum C."/>
            <person name="Birren B."/>
        </authorList>
    </citation>
    <scope>NUCLEOTIDE SEQUENCE [LARGE SCALE GENOMIC DNA]</scope>
    <source>
        <strain evidence="19 20">CBS 101466</strain>
    </source>
</reference>
<evidence type="ECO:0000256" key="3">
    <source>
        <dbReference type="ARBA" id="ARBA00022525"/>
    </source>
</evidence>
<dbReference type="Gene3D" id="2.70.50.70">
    <property type="match status" value="1"/>
</dbReference>
<dbReference type="GO" id="GO:0004497">
    <property type="term" value="F:monooxygenase activity"/>
    <property type="evidence" value="ECO:0007669"/>
    <property type="project" value="UniProtKB-KW"/>
</dbReference>
<dbReference type="RefSeq" id="XP_008714310.1">
    <property type="nucleotide sequence ID" value="XM_008716088.1"/>
</dbReference>
<gene>
    <name evidence="19" type="ORF">HMPREF1541_01731</name>
</gene>
<accession>W2S3Q1</accession>
<dbReference type="GO" id="GO:0046872">
    <property type="term" value="F:metal ion binding"/>
    <property type="evidence" value="ECO:0007669"/>
    <property type="project" value="UniProtKB-KW"/>
</dbReference>
<dbReference type="GeneID" id="19969070"/>
<keyword evidence="12 15" id="KW-0624">Polysaccharide degradation</keyword>
<evidence type="ECO:0000256" key="7">
    <source>
        <dbReference type="ARBA" id="ARBA00023002"/>
    </source>
</evidence>
<evidence type="ECO:0000256" key="13">
    <source>
        <dbReference type="ARBA" id="ARBA00044502"/>
    </source>
</evidence>
<dbReference type="SUPFAM" id="SSF57180">
    <property type="entry name" value="Cellulose-binding domain"/>
    <property type="match status" value="2"/>
</dbReference>
<evidence type="ECO:0000256" key="11">
    <source>
        <dbReference type="ARBA" id="ARBA00023277"/>
    </source>
</evidence>
<dbReference type="GO" id="GO:0030248">
    <property type="term" value="F:cellulose binding"/>
    <property type="evidence" value="ECO:0007669"/>
    <property type="project" value="UniProtKB-UniRule"/>
</dbReference>
<keyword evidence="11 15" id="KW-0119">Carbohydrate metabolism</keyword>
<feature type="region of interest" description="Disordered" evidence="16">
    <location>
        <begin position="229"/>
        <end position="301"/>
    </location>
</feature>
<organism evidence="19 20">
    <name type="scientific">Cyphellophora europaea (strain CBS 101466)</name>
    <name type="common">Phialophora europaea</name>
    <dbReference type="NCBI Taxonomy" id="1220924"/>
    <lineage>
        <taxon>Eukaryota</taxon>
        <taxon>Fungi</taxon>
        <taxon>Dikarya</taxon>
        <taxon>Ascomycota</taxon>
        <taxon>Pezizomycotina</taxon>
        <taxon>Eurotiomycetes</taxon>
        <taxon>Chaetothyriomycetidae</taxon>
        <taxon>Chaetothyriales</taxon>
        <taxon>Cyphellophoraceae</taxon>
        <taxon>Cyphellophora</taxon>
    </lineage>
</organism>
<dbReference type="AlphaFoldDB" id="W2S3Q1"/>
<dbReference type="OrthoDB" id="4152669at2759"/>
<evidence type="ECO:0000256" key="6">
    <source>
        <dbReference type="ARBA" id="ARBA00023001"/>
    </source>
</evidence>
<dbReference type="STRING" id="1220924.W2S3Q1"/>
<evidence type="ECO:0000313" key="20">
    <source>
        <dbReference type="Proteomes" id="UP000030752"/>
    </source>
</evidence>
<dbReference type="GO" id="GO:0005576">
    <property type="term" value="C:extracellular region"/>
    <property type="evidence" value="ECO:0007669"/>
    <property type="project" value="UniProtKB-SubCell"/>
</dbReference>
<dbReference type="eggNOG" id="ENOG502RXMI">
    <property type="taxonomic scope" value="Eukaryota"/>
</dbReference>
<dbReference type="PANTHER" id="PTHR33353">
    <property type="entry name" value="PUTATIVE (AFU_ORTHOLOGUE AFUA_1G12560)-RELATED"/>
    <property type="match status" value="1"/>
</dbReference>
<dbReference type="InterPro" id="IPR035971">
    <property type="entry name" value="CBD_sf"/>
</dbReference>
<comment type="catalytic activity">
    <reaction evidence="14 15">
        <text>[(1-&gt;4)-beta-D-glucosyl]n+m + reduced acceptor + O2 = 4-dehydro-beta-D-glucosyl-[(1-&gt;4)-beta-D-glucosyl]n-1 + [(1-&gt;4)-beta-D-glucosyl]m + acceptor + H2O.</text>
        <dbReference type="EC" id="1.14.99.56"/>
    </reaction>
</comment>
<keyword evidence="4" id="KW-0479">Metal-binding</keyword>
<comment type="domain">
    <text evidence="15">Has a modular structure: an endo-beta-1,4-glucanase catalytic module at the N-terminus, a linker rich in serines and threonines, and a C-terminal carbohydrate-binding module (CBM).</text>
</comment>
<dbReference type="GO" id="GO:0030245">
    <property type="term" value="P:cellulose catabolic process"/>
    <property type="evidence" value="ECO:0007669"/>
    <property type="project" value="UniProtKB-UniRule"/>
</dbReference>
<evidence type="ECO:0000256" key="9">
    <source>
        <dbReference type="ARBA" id="ARBA00023033"/>
    </source>
</evidence>
<evidence type="ECO:0000256" key="14">
    <source>
        <dbReference type="ARBA" id="ARBA00045077"/>
    </source>
</evidence>
<comment type="subcellular location">
    <subcellularLocation>
        <location evidence="2 15">Secreted</location>
    </subcellularLocation>
</comment>
<evidence type="ECO:0000259" key="18">
    <source>
        <dbReference type="PROSITE" id="PS51164"/>
    </source>
</evidence>